<dbReference type="AlphaFoldDB" id="A0A0C9ZHF2"/>
<dbReference type="Proteomes" id="UP000054018">
    <property type="component" value="Unassembled WGS sequence"/>
</dbReference>
<organism evidence="1 2">
    <name type="scientific">Pisolithus microcarpus 441</name>
    <dbReference type="NCBI Taxonomy" id="765257"/>
    <lineage>
        <taxon>Eukaryota</taxon>
        <taxon>Fungi</taxon>
        <taxon>Dikarya</taxon>
        <taxon>Basidiomycota</taxon>
        <taxon>Agaricomycotina</taxon>
        <taxon>Agaricomycetes</taxon>
        <taxon>Agaricomycetidae</taxon>
        <taxon>Boletales</taxon>
        <taxon>Sclerodermatineae</taxon>
        <taxon>Pisolithaceae</taxon>
        <taxon>Pisolithus</taxon>
    </lineage>
</organism>
<sequence length="69" mass="7729">MQGLSFKLADTGPSASIPVSCLRHECCNYEVRPRSVRPWARDPLHLAELIETGVEEDAFSSGEKIQSRR</sequence>
<protein>
    <submittedName>
        <fullName evidence="1">Uncharacterized protein</fullName>
    </submittedName>
</protein>
<dbReference type="EMBL" id="KN833691">
    <property type="protein sequence ID" value="KIK28691.1"/>
    <property type="molecule type" value="Genomic_DNA"/>
</dbReference>
<evidence type="ECO:0000313" key="2">
    <source>
        <dbReference type="Proteomes" id="UP000054018"/>
    </source>
</evidence>
<accession>A0A0C9ZHF2</accession>
<proteinExistence type="predicted"/>
<name>A0A0C9ZHF2_9AGAM</name>
<evidence type="ECO:0000313" key="1">
    <source>
        <dbReference type="EMBL" id="KIK28691.1"/>
    </source>
</evidence>
<feature type="non-terminal residue" evidence="1">
    <location>
        <position position="1"/>
    </location>
</feature>
<dbReference type="HOGENOM" id="CLU_2776921_0_0_1"/>
<keyword evidence="2" id="KW-1185">Reference proteome</keyword>
<reference evidence="1 2" key="1">
    <citation type="submission" date="2014-04" db="EMBL/GenBank/DDBJ databases">
        <authorList>
            <consortium name="DOE Joint Genome Institute"/>
            <person name="Kuo A."/>
            <person name="Kohler A."/>
            <person name="Costa M.D."/>
            <person name="Nagy L.G."/>
            <person name="Floudas D."/>
            <person name="Copeland A."/>
            <person name="Barry K.W."/>
            <person name="Cichocki N."/>
            <person name="Veneault-Fourrey C."/>
            <person name="LaButti K."/>
            <person name="Lindquist E.A."/>
            <person name="Lipzen A."/>
            <person name="Lundell T."/>
            <person name="Morin E."/>
            <person name="Murat C."/>
            <person name="Sun H."/>
            <person name="Tunlid A."/>
            <person name="Henrissat B."/>
            <person name="Grigoriev I.V."/>
            <person name="Hibbett D.S."/>
            <person name="Martin F."/>
            <person name="Nordberg H.P."/>
            <person name="Cantor M.N."/>
            <person name="Hua S.X."/>
        </authorList>
    </citation>
    <scope>NUCLEOTIDE SEQUENCE [LARGE SCALE GENOMIC DNA]</scope>
    <source>
        <strain evidence="1 2">441</strain>
    </source>
</reference>
<gene>
    <name evidence="1" type="ORF">PISMIDRAFT_672841</name>
</gene>
<reference evidence="2" key="2">
    <citation type="submission" date="2015-01" db="EMBL/GenBank/DDBJ databases">
        <title>Evolutionary Origins and Diversification of the Mycorrhizal Mutualists.</title>
        <authorList>
            <consortium name="DOE Joint Genome Institute"/>
            <consortium name="Mycorrhizal Genomics Consortium"/>
            <person name="Kohler A."/>
            <person name="Kuo A."/>
            <person name="Nagy L.G."/>
            <person name="Floudas D."/>
            <person name="Copeland A."/>
            <person name="Barry K.W."/>
            <person name="Cichocki N."/>
            <person name="Veneault-Fourrey C."/>
            <person name="LaButti K."/>
            <person name="Lindquist E.A."/>
            <person name="Lipzen A."/>
            <person name="Lundell T."/>
            <person name="Morin E."/>
            <person name="Murat C."/>
            <person name="Riley R."/>
            <person name="Ohm R."/>
            <person name="Sun H."/>
            <person name="Tunlid A."/>
            <person name="Henrissat B."/>
            <person name="Grigoriev I.V."/>
            <person name="Hibbett D.S."/>
            <person name="Martin F."/>
        </authorList>
    </citation>
    <scope>NUCLEOTIDE SEQUENCE [LARGE SCALE GENOMIC DNA]</scope>
    <source>
        <strain evidence="2">441</strain>
    </source>
</reference>